<evidence type="ECO:0000313" key="1">
    <source>
        <dbReference type="EMBL" id="WSB66539.1"/>
    </source>
</evidence>
<proteinExistence type="predicted"/>
<dbReference type="Proteomes" id="UP001344251">
    <property type="component" value="Chromosome"/>
</dbReference>
<keyword evidence="2" id="KW-1185">Reference proteome</keyword>
<reference evidence="1 2" key="1">
    <citation type="submission" date="2022-10" db="EMBL/GenBank/DDBJ databases">
        <title>The complete genomes of actinobacterial strains from the NBC collection.</title>
        <authorList>
            <person name="Joergensen T.S."/>
            <person name="Alvarez Arevalo M."/>
            <person name="Sterndorff E.B."/>
            <person name="Faurdal D."/>
            <person name="Vuksanovic O."/>
            <person name="Mourched A.-S."/>
            <person name="Charusanti P."/>
            <person name="Shaw S."/>
            <person name="Blin K."/>
            <person name="Weber T."/>
        </authorList>
    </citation>
    <scope>NUCLEOTIDE SEQUENCE [LARGE SCALE GENOMIC DNA]</scope>
    <source>
        <strain evidence="1 2">NBC 01774</strain>
    </source>
</reference>
<organism evidence="1 2">
    <name type="scientific">Streptomyces decoyicus</name>
    <dbReference type="NCBI Taxonomy" id="249567"/>
    <lineage>
        <taxon>Bacteria</taxon>
        <taxon>Bacillati</taxon>
        <taxon>Actinomycetota</taxon>
        <taxon>Actinomycetes</taxon>
        <taxon>Kitasatosporales</taxon>
        <taxon>Streptomycetaceae</taxon>
        <taxon>Streptomyces</taxon>
    </lineage>
</organism>
<evidence type="ECO:0000313" key="2">
    <source>
        <dbReference type="Proteomes" id="UP001344251"/>
    </source>
</evidence>
<accession>A0ABZ1F891</accession>
<gene>
    <name evidence="1" type="ORF">OG863_00210</name>
</gene>
<dbReference type="InterPro" id="IPR046002">
    <property type="entry name" value="DUF5958"/>
</dbReference>
<dbReference type="Pfam" id="PF19383">
    <property type="entry name" value="DUF5958"/>
    <property type="match status" value="1"/>
</dbReference>
<protein>
    <submittedName>
        <fullName evidence="1">DUF5958 family protein</fullName>
    </submittedName>
</protein>
<sequence length="128" mass="14515">MKPSERIINEMAQGLLSLEEGVKWFTSLEEADKKEVLREIGRYAMQAHITTRDGREGVAKSGVKPTMTPAVLIVREPILDRMATIINLPAAEYTKAFRVLISTFSVADTRRRETECRGACTHEWHNLE</sequence>
<dbReference type="RefSeq" id="WP_326615652.1">
    <property type="nucleotide sequence ID" value="NZ_CP109106.1"/>
</dbReference>
<name>A0ABZ1F891_9ACTN</name>
<dbReference type="EMBL" id="CP109106">
    <property type="protein sequence ID" value="WSB66539.1"/>
    <property type="molecule type" value="Genomic_DNA"/>
</dbReference>